<proteinExistence type="predicted"/>
<feature type="domain" description="Beta-defensin-like" evidence="2">
    <location>
        <begin position="30"/>
        <end position="61"/>
    </location>
</feature>
<sequence length="66" mass="7567">MKIFCAFSLMLFIALMVAPGFTRYLHGDTECMVARGICRHLPCQPYGKKIGHCLLNTYCCKEYVMK</sequence>
<keyword evidence="4" id="KW-1185">Reference proteome</keyword>
<dbReference type="GO" id="GO:0005576">
    <property type="term" value="C:extracellular region"/>
    <property type="evidence" value="ECO:0007669"/>
    <property type="project" value="InterPro"/>
</dbReference>
<accession>A0AA35P1C8</accession>
<evidence type="ECO:0000313" key="3">
    <source>
        <dbReference type="EMBL" id="CAI5771399.1"/>
    </source>
</evidence>
<feature type="signal peptide" evidence="1">
    <location>
        <begin position="1"/>
        <end position="22"/>
    </location>
</feature>
<dbReference type="InterPro" id="IPR001855">
    <property type="entry name" value="Defensin_beta-like"/>
</dbReference>
<keyword evidence="1" id="KW-0732">Signal</keyword>
<dbReference type="Pfam" id="PF00711">
    <property type="entry name" value="Defensin_beta"/>
    <property type="match status" value="1"/>
</dbReference>
<dbReference type="AlphaFoldDB" id="A0AA35P1C8"/>
<evidence type="ECO:0000256" key="1">
    <source>
        <dbReference type="SAM" id="SignalP"/>
    </source>
</evidence>
<gene>
    <name evidence="3" type="ORF">PODLI_1B015563</name>
</gene>
<name>A0AA35P1C8_9SAUR</name>
<protein>
    <submittedName>
        <fullName evidence="3">---NA</fullName>
    </submittedName>
</protein>
<feature type="chain" id="PRO_5041346592" evidence="1">
    <location>
        <begin position="23"/>
        <end position="66"/>
    </location>
</feature>
<organism evidence="3 4">
    <name type="scientific">Podarcis lilfordi</name>
    <name type="common">Lilford's wall lizard</name>
    <dbReference type="NCBI Taxonomy" id="74358"/>
    <lineage>
        <taxon>Eukaryota</taxon>
        <taxon>Metazoa</taxon>
        <taxon>Chordata</taxon>
        <taxon>Craniata</taxon>
        <taxon>Vertebrata</taxon>
        <taxon>Euteleostomi</taxon>
        <taxon>Lepidosauria</taxon>
        <taxon>Squamata</taxon>
        <taxon>Bifurcata</taxon>
        <taxon>Unidentata</taxon>
        <taxon>Episquamata</taxon>
        <taxon>Laterata</taxon>
        <taxon>Lacertibaenia</taxon>
        <taxon>Lacertidae</taxon>
        <taxon>Podarcis</taxon>
    </lineage>
</organism>
<dbReference type="GO" id="GO:0006952">
    <property type="term" value="P:defense response"/>
    <property type="evidence" value="ECO:0007669"/>
    <property type="project" value="InterPro"/>
</dbReference>
<evidence type="ECO:0000259" key="2">
    <source>
        <dbReference type="Pfam" id="PF00711"/>
    </source>
</evidence>
<evidence type="ECO:0000313" key="4">
    <source>
        <dbReference type="Proteomes" id="UP001178461"/>
    </source>
</evidence>
<reference evidence="3" key="1">
    <citation type="submission" date="2022-12" db="EMBL/GenBank/DDBJ databases">
        <authorList>
            <person name="Alioto T."/>
            <person name="Alioto T."/>
            <person name="Gomez Garrido J."/>
        </authorList>
    </citation>
    <scope>NUCLEOTIDE SEQUENCE</scope>
</reference>
<dbReference type="EMBL" id="OX395128">
    <property type="protein sequence ID" value="CAI5771399.1"/>
    <property type="molecule type" value="Genomic_DNA"/>
</dbReference>
<dbReference type="Proteomes" id="UP001178461">
    <property type="component" value="Chromosome 3"/>
</dbReference>
<dbReference type="SUPFAM" id="SSF57392">
    <property type="entry name" value="Defensin-like"/>
    <property type="match status" value="1"/>
</dbReference>